<dbReference type="Gene3D" id="3.90.226.10">
    <property type="entry name" value="2-enoyl-CoA Hydratase, Chain A, domain 1"/>
    <property type="match status" value="1"/>
</dbReference>
<keyword evidence="2 4" id="KW-0456">Lyase</keyword>
<sequence length="266" mass="27971">MADYETLEIEDRGAARIVRINRPKALNALNPQVIAELSRVLEALGQQIEAGDWSIRGLILTGAGDKAFVAGADISAMVDMGRDEAMSFASAGHAVGEMLANLPIPAIAAVNGFALGGGCELAMACDFIVASAKAKFGQPEVKLAVIPGFGGTQRLTRRVGLARSIELCVTGEMIRADEALRIGLANRVVAPEELLDTCLGIVETVAKMGPLAVAEAKRVLHQGAELPLEAANQLEVEAFSGLFETADQAEGMRAFLDKRAAQFSAK</sequence>
<dbReference type="FunFam" id="1.10.12.10:FF:000001">
    <property type="entry name" value="Probable enoyl-CoA hydratase, mitochondrial"/>
    <property type="match status" value="1"/>
</dbReference>
<dbReference type="GO" id="GO:0006635">
    <property type="term" value="P:fatty acid beta-oxidation"/>
    <property type="evidence" value="ECO:0007669"/>
    <property type="project" value="TreeGrafter"/>
</dbReference>
<dbReference type="Proteomes" id="UP000237968">
    <property type="component" value="Unassembled WGS sequence"/>
</dbReference>
<organism evidence="4 5">
    <name type="scientific">Enhygromyxa salina</name>
    <dbReference type="NCBI Taxonomy" id="215803"/>
    <lineage>
        <taxon>Bacteria</taxon>
        <taxon>Pseudomonadati</taxon>
        <taxon>Myxococcota</taxon>
        <taxon>Polyangia</taxon>
        <taxon>Nannocystales</taxon>
        <taxon>Nannocystaceae</taxon>
        <taxon>Enhygromyxa</taxon>
    </lineage>
</organism>
<dbReference type="FunFam" id="3.90.226.10:FF:000009">
    <property type="entry name" value="Carnitinyl-CoA dehydratase"/>
    <property type="match status" value="1"/>
</dbReference>
<dbReference type="EMBL" id="PVNK01000184">
    <property type="protein sequence ID" value="PRP93802.1"/>
    <property type="molecule type" value="Genomic_DNA"/>
</dbReference>
<dbReference type="PANTHER" id="PTHR11941">
    <property type="entry name" value="ENOYL-COA HYDRATASE-RELATED"/>
    <property type="match status" value="1"/>
</dbReference>
<dbReference type="InterPro" id="IPR001753">
    <property type="entry name" value="Enoyl-CoA_hydra/iso"/>
</dbReference>
<dbReference type="InterPro" id="IPR029045">
    <property type="entry name" value="ClpP/crotonase-like_dom_sf"/>
</dbReference>
<dbReference type="RefSeq" id="WP_106393490.1">
    <property type="nucleotide sequence ID" value="NZ_PVNK01000184.1"/>
</dbReference>
<proteinExistence type="inferred from homology"/>
<evidence type="ECO:0000313" key="4">
    <source>
        <dbReference type="EMBL" id="PRP93802.1"/>
    </source>
</evidence>
<evidence type="ECO:0000313" key="5">
    <source>
        <dbReference type="Proteomes" id="UP000237968"/>
    </source>
</evidence>
<comment type="caution">
    <text evidence="4">The sequence shown here is derived from an EMBL/GenBank/DDBJ whole genome shotgun (WGS) entry which is preliminary data.</text>
</comment>
<comment type="similarity">
    <text evidence="1 3">Belongs to the enoyl-CoA hydratase/isomerase family.</text>
</comment>
<dbReference type="AlphaFoldDB" id="A0A2S9XLS4"/>
<dbReference type="GO" id="GO:0004300">
    <property type="term" value="F:enoyl-CoA hydratase activity"/>
    <property type="evidence" value="ECO:0007669"/>
    <property type="project" value="UniProtKB-EC"/>
</dbReference>
<dbReference type="Pfam" id="PF00378">
    <property type="entry name" value="ECH_1"/>
    <property type="match status" value="1"/>
</dbReference>
<evidence type="ECO:0000256" key="2">
    <source>
        <dbReference type="ARBA" id="ARBA00023239"/>
    </source>
</evidence>
<dbReference type="InterPro" id="IPR018376">
    <property type="entry name" value="Enoyl-CoA_hyd/isom_CS"/>
</dbReference>
<dbReference type="CDD" id="cd06558">
    <property type="entry name" value="crotonase-like"/>
    <property type="match status" value="1"/>
</dbReference>
<dbReference type="EC" id="4.2.1.17" evidence="4"/>
<accession>A0A2S9XLS4</accession>
<evidence type="ECO:0000256" key="3">
    <source>
        <dbReference type="RuleBase" id="RU003707"/>
    </source>
</evidence>
<dbReference type="OrthoDB" id="5365311at2"/>
<name>A0A2S9XLS4_9BACT</name>
<dbReference type="PANTHER" id="PTHR11941:SF54">
    <property type="entry name" value="ENOYL-COA HYDRATASE, MITOCHONDRIAL"/>
    <property type="match status" value="1"/>
</dbReference>
<protein>
    <submittedName>
        <fullName evidence="4">Putative enoyl-CoA hydratase echA8</fullName>
        <ecNumber evidence="4">4.2.1.17</ecNumber>
    </submittedName>
</protein>
<evidence type="ECO:0000256" key="1">
    <source>
        <dbReference type="ARBA" id="ARBA00005254"/>
    </source>
</evidence>
<dbReference type="InterPro" id="IPR014748">
    <property type="entry name" value="Enoyl-CoA_hydra_C"/>
</dbReference>
<gene>
    <name evidence="4" type="primary">echA8_3</name>
    <name evidence="4" type="ORF">ENSA5_42040</name>
</gene>
<dbReference type="Gene3D" id="1.10.12.10">
    <property type="entry name" value="Lyase 2-enoyl-coa Hydratase, Chain A, domain 2"/>
    <property type="match status" value="1"/>
</dbReference>
<dbReference type="PROSITE" id="PS00166">
    <property type="entry name" value="ENOYL_COA_HYDRATASE"/>
    <property type="match status" value="1"/>
</dbReference>
<reference evidence="4 5" key="1">
    <citation type="submission" date="2018-03" db="EMBL/GenBank/DDBJ databases">
        <title>Draft Genome Sequences of the Obligatory Marine Myxobacteria Enhygromyxa salina SWB005.</title>
        <authorList>
            <person name="Poehlein A."/>
            <person name="Moghaddam J.A."/>
            <person name="Harms H."/>
            <person name="Alanjari M."/>
            <person name="Koenig G.M."/>
            <person name="Daniel R."/>
            <person name="Schaeberle T.F."/>
        </authorList>
    </citation>
    <scope>NUCLEOTIDE SEQUENCE [LARGE SCALE GENOMIC DNA]</scope>
    <source>
        <strain evidence="4 5">SWB005</strain>
    </source>
</reference>
<keyword evidence="5" id="KW-1185">Reference proteome</keyword>
<dbReference type="SUPFAM" id="SSF52096">
    <property type="entry name" value="ClpP/crotonase"/>
    <property type="match status" value="1"/>
</dbReference>